<evidence type="ECO:0000313" key="1">
    <source>
        <dbReference type="EMBL" id="MBO1926349.1"/>
    </source>
</evidence>
<reference evidence="1 2" key="1">
    <citation type="submission" date="2021-03" db="EMBL/GenBank/DDBJ databases">
        <title>Thiomicrorhabdus sp.nov.,novel sulfur-oxidizing bacteria isolated from coastal sediment.</title>
        <authorList>
            <person name="Liu X."/>
        </authorList>
    </citation>
    <scope>NUCLEOTIDE SEQUENCE [LARGE SCALE GENOMIC DNA]</scope>
    <source>
        <strain evidence="1 2">6S2-11</strain>
    </source>
</reference>
<gene>
    <name evidence="1" type="ORF">J3998_02060</name>
</gene>
<comment type="caution">
    <text evidence="1">The sequence shown here is derived from an EMBL/GenBank/DDBJ whole genome shotgun (WGS) entry which is preliminary data.</text>
</comment>
<keyword evidence="2" id="KW-1185">Reference proteome</keyword>
<protein>
    <submittedName>
        <fullName evidence="1">Uncharacterized protein</fullName>
    </submittedName>
</protein>
<dbReference type="Proteomes" id="UP000664835">
    <property type="component" value="Unassembled WGS sequence"/>
</dbReference>
<proteinExistence type="predicted"/>
<evidence type="ECO:0000313" key="2">
    <source>
        <dbReference type="Proteomes" id="UP000664835"/>
    </source>
</evidence>
<sequence length="111" mass="12568">MLKQAFEYEVRQLGGISDGSFAKHLVTIKEETFAKLLNHLYGEAVNDTLMNRVSVQLKDNETPKAGLFRLFAEEFVKTSGGKTAEMIFDNLSPIEWLKALTDRKEVETLSE</sequence>
<accession>A0ABS3Q321</accession>
<dbReference type="EMBL" id="JAGETV010000002">
    <property type="protein sequence ID" value="MBO1926349.1"/>
    <property type="molecule type" value="Genomic_DNA"/>
</dbReference>
<dbReference type="RefSeq" id="WP_208147175.1">
    <property type="nucleotide sequence ID" value="NZ_JAGETV010000002.1"/>
</dbReference>
<name>A0ABS3Q321_9GAMM</name>
<organism evidence="1 2">
    <name type="scientific">Thiomicrorhabdus marina</name>
    <dbReference type="NCBI Taxonomy" id="2818442"/>
    <lineage>
        <taxon>Bacteria</taxon>
        <taxon>Pseudomonadati</taxon>
        <taxon>Pseudomonadota</taxon>
        <taxon>Gammaproteobacteria</taxon>
        <taxon>Thiotrichales</taxon>
        <taxon>Piscirickettsiaceae</taxon>
        <taxon>Thiomicrorhabdus</taxon>
    </lineage>
</organism>